<reference evidence="7 8" key="1">
    <citation type="submission" date="2019-01" db="EMBL/GenBank/DDBJ databases">
        <title>Geovibrio thiophilus DSM 11263, complete genome.</title>
        <authorList>
            <person name="Spring S."/>
            <person name="Bunk B."/>
            <person name="Sproer C."/>
        </authorList>
    </citation>
    <scope>NUCLEOTIDE SEQUENCE [LARGE SCALE GENOMIC DNA]</scope>
    <source>
        <strain evidence="7 8">DSM 11263</strain>
    </source>
</reference>
<dbReference type="KEGG" id="gtl:EP073_04955"/>
<evidence type="ECO:0000313" key="8">
    <source>
        <dbReference type="Proteomes" id="UP000287502"/>
    </source>
</evidence>
<dbReference type="SUPFAM" id="SSF160369">
    <property type="entry name" value="Ribosomal protein L10-like"/>
    <property type="match status" value="1"/>
</dbReference>
<dbReference type="HAMAP" id="MF_00362">
    <property type="entry name" value="Ribosomal_uL10"/>
    <property type="match status" value="1"/>
</dbReference>
<evidence type="ECO:0000256" key="2">
    <source>
        <dbReference type="ARBA" id="ARBA00008889"/>
    </source>
</evidence>
<evidence type="ECO:0000256" key="4">
    <source>
        <dbReference type="ARBA" id="ARBA00023274"/>
    </source>
</evidence>
<dbReference type="InterPro" id="IPR001790">
    <property type="entry name" value="Ribosomal_uL10"/>
</dbReference>
<accession>A0A3R5UXB0</accession>
<evidence type="ECO:0000256" key="1">
    <source>
        <dbReference type="ARBA" id="ARBA00002633"/>
    </source>
</evidence>
<dbReference type="Pfam" id="PF00466">
    <property type="entry name" value="Ribosomal_L10"/>
    <property type="match status" value="1"/>
</dbReference>
<dbReference type="GO" id="GO:0005840">
    <property type="term" value="C:ribosome"/>
    <property type="evidence" value="ECO:0007669"/>
    <property type="project" value="UniProtKB-KW"/>
</dbReference>
<dbReference type="NCBIfam" id="NF000955">
    <property type="entry name" value="PRK00099.1-1"/>
    <property type="match status" value="1"/>
</dbReference>
<evidence type="ECO:0000313" key="7">
    <source>
        <dbReference type="EMBL" id="QAR32769.1"/>
    </source>
</evidence>
<dbReference type="InterPro" id="IPR043141">
    <property type="entry name" value="Ribosomal_uL10-like_sf"/>
</dbReference>
<dbReference type="EMBL" id="CP035108">
    <property type="protein sequence ID" value="QAR32769.1"/>
    <property type="molecule type" value="Genomic_DNA"/>
</dbReference>
<comment type="function">
    <text evidence="1 6">Forms part of the ribosomal stalk, playing a central role in the interaction of the ribosome with GTP-bound translation factors.</text>
</comment>
<comment type="subunit">
    <text evidence="6">Part of the ribosomal stalk of the 50S ribosomal subunit. The N-terminus interacts with L11 and the large rRNA to form the base of the stalk. The C-terminus forms an elongated spine to which L12 dimers bind in a sequential fashion forming a multimeric L10(L12)X complex.</text>
</comment>
<sequence>MNRDEKKQYVAELTEQIKTSDALFLANYKGLTFPQLTAIRTAVKEKGSDFKVVKNTLVKIALHNNRIESLDETLKLCTACAIVNGDVAAVAKDMKKFAKDYDKFEIKGGYLDGKLLSGEDVNRLADLPSREVLLGRVLATMNAPASNFVSLLSNVPRSFLNVLNAIKEQKQG</sequence>
<dbReference type="InterPro" id="IPR047865">
    <property type="entry name" value="Ribosomal_uL10_bac_type"/>
</dbReference>
<evidence type="ECO:0000256" key="5">
    <source>
        <dbReference type="ARBA" id="ARBA00035202"/>
    </source>
</evidence>
<gene>
    <name evidence="6" type="primary">rplJ</name>
    <name evidence="7" type="ORF">EP073_04955</name>
</gene>
<keyword evidence="3 6" id="KW-0689">Ribosomal protein</keyword>
<dbReference type="CDD" id="cd05797">
    <property type="entry name" value="Ribosomal_L10"/>
    <property type="match status" value="1"/>
</dbReference>
<evidence type="ECO:0000256" key="3">
    <source>
        <dbReference type="ARBA" id="ARBA00022980"/>
    </source>
</evidence>
<keyword evidence="8" id="KW-1185">Reference proteome</keyword>
<dbReference type="Gene3D" id="3.30.70.1730">
    <property type="match status" value="1"/>
</dbReference>
<dbReference type="PANTHER" id="PTHR11560">
    <property type="entry name" value="39S RIBOSOMAL PROTEIN L10, MITOCHONDRIAL"/>
    <property type="match status" value="1"/>
</dbReference>
<dbReference type="InterPro" id="IPR022973">
    <property type="entry name" value="Ribosomal_uL10_bac"/>
</dbReference>
<dbReference type="GO" id="GO:1990904">
    <property type="term" value="C:ribonucleoprotein complex"/>
    <property type="evidence" value="ECO:0007669"/>
    <property type="project" value="UniProtKB-KW"/>
</dbReference>
<name>A0A3R5UXB0_9BACT</name>
<protein>
    <recommendedName>
        <fullName evidence="5 6">Large ribosomal subunit protein uL10</fullName>
    </recommendedName>
</protein>
<dbReference type="AlphaFoldDB" id="A0A3R5UXB0"/>
<proteinExistence type="inferred from homology"/>
<organism evidence="7 8">
    <name type="scientific">Geovibrio thiophilus</name>
    <dbReference type="NCBI Taxonomy" id="139438"/>
    <lineage>
        <taxon>Bacteria</taxon>
        <taxon>Pseudomonadati</taxon>
        <taxon>Deferribacterota</taxon>
        <taxon>Deferribacteres</taxon>
        <taxon>Deferribacterales</taxon>
        <taxon>Geovibrionaceae</taxon>
        <taxon>Geovibrio</taxon>
    </lineage>
</organism>
<evidence type="ECO:0000256" key="6">
    <source>
        <dbReference type="HAMAP-Rule" id="MF_00362"/>
    </source>
</evidence>
<dbReference type="Gene3D" id="6.10.250.290">
    <property type="match status" value="1"/>
</dbReference>
<keyword evidence="6" id="KW-0694">RNA-binding</keyword>
<dbReference type="Proteomes" id="UP000287502">
    <property type="component" value="Chromosome"/>
</dbReference>
<dbReference type="RefSeq" id="WP_128466056.1">
    <property type="nucleotide sequence ID" value="NZ_CP035108.1"/>
</dbReference>
<comment type="similarity">
    <text evidence="2 6">Belongs to the universal ribosomal protein uL10 family.</text>
</comment>
<dbReference type="GO" id="GO:0006412">
    <property type="term" value="P:translation"/>
    <property type="evidence" value="ECO:0007669"/>
    <property type="project" value="UniProtKB-UniRule"/>
</dbReference>
<dbReference type="GO" id="GO:0070180">
    <property type="term" value="F:large ribosomal subunit rRNA binding"/>
    <property type="evidence" value="ECO:0007669"/>
    <property type="project" value="UniProtKB-UniRule"/>
</dbReference>
<dbReference type="OrthoDB" id="9808307at2"/>
<keyword evidence="6" id="KW-0699">rRNA-binding</keyword>
<keyword evidence="4 6" id="KW-0687">Ribonucleoprotein</keyword>